<keyword evidence="7" id="KW-1185">Reference proteome</keyword>
<comment type="similarity">
    <text evidence="2">Belongs to the ATP11 family.</text>
</comment>
<dbReference type="Pfam" id="PF06644">
    <property type="entry name" value="ATP11"/>
    <property type="match status" value="1"/>
</dbReference>
<evidence type="ECO:0000256" key="2">
    <source>
        <dbReference type="ARBA" id="ARBA00009116"/>
    </source>
</evidence>
<evidence type="ECO:0000313" key="7">
    <source>
        <dbReference type="Proteomes" id="UP001479436"/>
    </source>
</evidence>
<dbReference type="PANTHER" id="PTHR13126">
    <property type="entry name" value="CHAPERONE ATP11"/>
    <property type="match status" value="1"/>
</dbReference>
<protein>
    <recommendedName>
        <fullName evidence="8">ATP synthase mitochondrial F1 complex assembly factor 1</fullName>
    </recommendedName>
</protein>
<evidence type="ECO:0000256" key="3">
    <source>
        <dbReference type="ARBA" id="ARBA00022946"/>
    </source>
</evidence>
<name>A0ABR2WL56_9FUNG</name>
<reference evidence="6 7" key="1">
    <citation type="submission" date="2023-04" db="EMBL/GenBank/DDBJ databases">
        <title>Genome of Basidiobolus ranarum AG-B5.</title>
        <authorList>
            <person name="Stajich J.E."/>
            <person name="Carter-House D."/>
            <person name="Gryganskyi A."/>
        </authorList>
    </citation>
    <scope>NUCLEOTIDE SEQUENCE [LARGE SCALE GENOMIC DNA]</scope>
    <source>
        <strain evidence="6 7">AG-B5</strain>
    </source>
</reference>
<evidence type="ECO:0000256" key="1">
    <source>
        <dbReference type="ARBA" id="ARBA00004173"/>
    </source>
</evidence>
<evidence type="ECO:0008006" key="8">
    <source>
        <dbReference type="Google" id="ProtNLM"/>
    </source>
</evidence>
<feature type="compositionally biased region" description="Low complexity" evidence="5">
    <location>
        <begin position="95"/>
        <end position="109"/>
    </location>
</feature>
<dbReference type="EMBL" id="JASJQH010001054">
    <property type="protein sequence ID" value="KAK9762197.1"/>
    <property type="molecule type" value="Genomic_DNA"/>
</dbReference>
<keyword evidence="3" id="KW-0809">Transit peptide</keyword>
<organism evidence="6 7">
    <name type="scientific">Basidiobolus ranarum</name>
    <dbReference type="NCBI Taxonomy" id="34480"/>
    <lineage>
        <taxon>Eukaryota</taxon>
        <taxon>Fungi</taxon>
        <taxon>Fungi incertae sedis</taxon>
        <taxon>Zoopagomycota</taxon>
        <taxon>Entomophthoromycotina</taxon>
        <taxon>Basidiobolomycetes</taxon>
        <taxon>Basidiobolales</taxon>
        <taxon>Basidiobolaceae</taxon>
        <taxon>Basidiobolus</taxon>
    </lineage>
</organism>
<comment type="subcellular location">
    <subcellularLocation>
        <location evidence="1">Mitochondrion</location>
    </subcellularLocation>
</comment>
<comment type="caution">
    <text evidence="6">The sequence shown here is derived from an EMBL/GenBank/DDBJ whole genome shotgun (WGS) entry which is preliminary data.</text>
</comment>
<sequence>MNAWSLFLRRATIGRARVPVTKASVRPASVSSVLFPRSILRREHSSVDPQAFYEQKYADKLKRKAEKEGVKTVQELKEKVLKPVNVSRSHFPKATTTNATETSTDTSLLEPRKKSPSSPSEYTSNGLPSHVKSLDKILKLDKVGAEDAETIGKIWTEYHASKDCLSAVIPAETYDKLFERSKKYPLFVLPVPREEGAEMYLLQFAYHQCYFTSLLEYKTHGENARPYLTLTHYTDLKDSKKIVLMHGDISDKPRILSPQDAQFLVYALQQFYVTGSERKMKLVENFHHDPSSFDVQELIHELEKLD</sequence>
<dbReference type="InterPro" id="IPR010591">
    <property type="entry name" value="ATP11"/>
</dbReference>
<accession>A0ABR2WL56</accession>
<proteinExistence type="inferred from homology"/>
<evidence type="ECO:0000313" key="6">
    <source>
        <dbReference type="EMBL" id="KAK9762197.1"/>
    </source>
</evidence>
<gene>
    <name evidence="6" type="ORF">K7432_012305</name>
</gene>
<dbReference type="Proteomes" id="UP001479436">
    <property type="component" value="Unassembled WGS sequence"/>
</dbReference>
<feature type="region of interest" description="Disordered" evidence="5">
    <location>
        <begin position="87"/>
        <end position="128"/>
    </location>
</feature>
<evidence type="ECO:0000256" key="5">
    <source>
        <dbReference type="SAM" id="MobiDB-lite"/>
    </source>
</evidence>
<keyword evidence="4" id="KW-0496">Mitochondrion</keyword>
<dbReference type="PANTHER" id="PTHR13126:SF0">
    <property type="entry name" value="ATP SYNTHASE MITOCHONDRIAL F1 COMPLEX ASSEMBLY FACTOR 1"/>
    <property type="match status" value="1"/>
</dbReference>
<evidence type="ECO:0000256" key="4">
    <source>
        <dbReference type="ARBA" id="ARBA00023128"/>
    </source>
</evidence>